<dbReference type="InterPro" id="IPR007314">
    <property type="entry name" value="Cofac_haem-bd_dom"/>
</dbReference>
<reference evidence="2" key="1">
    <citation type="submission" date="2019-06" db="EMBL/GenBank/DDBJ databases">
        <authorList>
            <person name="Murdoch R.W."/>
            <person name="Fathepure B."/>
        </authorList>
    </citation>
    <scope>NUCLEOTIDE SEQUENCE</scope>
</reference>
<organism evidence="2">
    <name type="scientific">uncultured organism</name>
    <dbReference type="NCBI Taxonomy" id="155900"/>
    <lineage>
        <taxon>unclassified sequences</taxon>
        <taxon>environmental samples</taxon>
    </lineage>
</organism>
<accession>A0A5B8RFW5</accession>
<name>A0A5B8RFW5_9ZZZZ</name>
<dbReference type="EMBL" id="MN079167">
    <property type="protein sequence ID" value="QEA06748.1"/>
    <property type="molecule type" value="Genomic_DNA"/>
</dbReference>
<sequence length="311" mass="33189">MRTMLMGAAMLLALAGCAVTGPAGGGPQAGRIRDVAAGRFIDRPALIGRLARADVVLLGEVHDNPHHHERQAAVIDALAAQGRRPAVVLEMLRADQQAAVDRARREHPGDVDVLAGAVDWADSGWPPWSMYRPVFAAAYRHDLPIVAGNLSRQQLDTLRSRGLEGLSAATRTRLGLDRPQPADERTSMTEAIREGHCGLLPEEMLPRMRGIQRARDGALARAALAAAGEAGMSVVIAGHGHARTDHAIPRVIAVLAPSRRVAAVAFEPAMPDNPDARPGQAPPFDYVWFTAAVEREDPCAALRERFGGSGD</sequence>
<dbReference type="InterPro" id="IPR016773">
    <property type="entry name" value="Fe3_uptake_reg_CjrA_prd"/>
</dbReference>
<feature type="domain" description="Haem-binding uptake Tiki superfamily ChaN" evidence="1">
    <location>
        <begin position="47"/>
        <end position="251"/>
    </location>
</feature>
<evidence type="ECO:0000259" key="1">
    <source>
        <dbReference type="Pfam" id="PF04187"/>
    </source>
</evidence>
<evidence type="ECO:0000313" key="2">
    <source>
        <dbReference type="EMBL" id="QEA06748.1"/>
    </source>
</evidence>
<dbReference type="AlphaFoldDB" id="A0A5B8RFW5"/>
<dbReference type="CDD" id="cd14727">
    <property type="entry name" value="ChanN-like"/>
    <property type="match status" value="1"/>
</dbReference>
<dbReference type="PIRSF" id="PIRSF020419">
    <property type="entry name" value="Fe_uptake_reg_CjrA_prd"/>
    <property type="match status" value="1"/>
</dbReference>
<dbReference type="Pfam" id="PF04187">
    <property type="entry name" value="Cofac_haem_bdg"/>
    <property type="match status" value="1"/>
</dbReference>
<gene>
    <name evidence="2" type="ORF">KBTEX_03089</name>
</gene>
<dbReference type="Gene3D" id="3.40.50.11550">
    <property type="match status" value="2"/>
</dbReference>
<dbReference type="SUPFAM" id="SSF159501">
    <property type="entry name" value="EreA/ChaN-like"/>
    <property type="match status" value="1"/>
</dbReference>
<dbReference type="PROSITE" id="PS51257">
    <property type="entry name" value="PROKAR_LIPOPROTEIN"/>
    <property type="match status" value="1"/>
</dbReference>
<protein>
    <recommendedName>
        <fullName evidence="1">Haem-binding uptake Tiki superfamily ChaN domain-containing protein</fullName>
    </recommendedName>
</protein>
<proteinExistence type="predicted"/>